<proteinExistence type="inferred from homology"/>
<dbReference type="EMBL" id="SHKP01000008">
    <property type="protein sequence ID" value="RZT93660.1"/>
    <property type="molecule type" value="Genomic_DNA"/>
</dbReference>
<keyword evidence="4" id="KW-0346">Stress response</keyword>
<dbReference type="InterPro" id="IPR008978">
    <property type="entry name" value="HSP20-like_chaperone"/>
</dbReference>
<feature type="domain" description="SHSP" evidence="3">
    <location>
        <begin position="38"/>
        <end position="158"/>
    </location>
</feature>
<organism evidence="4 5">
    <name type="scientific">Rivibacter subsaxonicus</name>
    <dbReference type="NCBI Taxonomy" id="457575"/>
    <lineage>
        <taxon>Bacteria</taxon>
        <taxon>Pseudomonadati</taxon>
        <taxon>Pseudomonadota</taxon>
        <taxon>Betaproteobacteria</taxon>
        <taxon>Burkholderiales</taxon>
        <taxon>Rivibacter</taxon>
    </lineage>
</organism>
<dbReference type="PANTHER" id="PTHR11527">
    <property type="entry name" value="HEAT-SHOCK PROTEIN 20 FAMILY MEMBER"/>
    <property type="match status" value="1"/>
</dbReference>
<comment type="similarity">
    <text evidence="1 2">Belongs to the small heat shock protein (HSP20) family.</text>
</comment>
<dbReference type="Proteomes" id="UP000293671">
    <property type="component" value="Unassembled WGS sequence"/>
</dbReference>
<dbReference type="SUPFAM" id="SSF49764">
    <property type="entry name" value="HSP20-like chaperones"/>
    <property type="match status" value="1"/>
</dbReference>
<dbReference type="InterPro" id="IPR031107">
    <property type="entry name" value="Small_HSP"/>
</dbReference>
<name>A0A4Q7VD85_9BURK</name>
<protein>
    <submittedName>
        <fullName evidence="4">Heat shock protein Hsp20</fullName>
    </submittedName>
</protein>
<comment type="caution">
    <text evidence="4">The sequence shown here is derived from an EMBL/GenBank/DDBJ whole genome shotgun (WGS) entry which is preliminary data.</text>
</comment>
<evidence type="ECO:0000313" key="4">
    <source>
        <dbReference type="EMBL" id="RZT93660.1"/>
    </source>
</evidence>
<dbReference type="RefSeq" id="WP_165393345.1">
    <property type="nucleotide sequence ID" value="NZ_SHKP01000008.1"/>
</dbReference>
<dbReference type="PROSITE" id="PS01031">
    <property type="entry name" value="SHSP"/>
    <property type="match status" value="1"/>
</dbReference>
<evidence type="ECO:0000313" key="5">
    <source>
        <dbReference type="Proteomes" id="UP000293671"/>
    </source>
</evidence>
<keyword evidence="5" id="KW-1185">Reference proteome</keyword>
<reference evidence="4 5" key="1">
    <citation type="submission" date="2019-02" db="EMBL/GenBank/DDBJ databases">
        <title>Genomic Encyclopedia of Type Strains, Phase IV (KMG-IV): sequencing the most valuable type-strain genomes for metagenomic binning, comparative biology and taxonomic classification.</title>
        <authorList>
            <person name="Goeker M."/>
        </authorList>
    </citation>
    <scope>NUCLEOTIDE SEQUENCE [LARGE SCALE GENOMIC DNA]</scope>
    <source>
        <strain evidence="4 5">DSM 19570</strain>
    </source>
</reference>
<evidence type="ECO:0000256" key="1">
    <source>
        <dbReference type="PROSITE-ProRule" id="PRU00285"/>
    </source>
</evidence>
<dbReference type="Gene3D" id="2.60.40.790">
    <property type="match status" value="1"/>
</dbReference>
<evidence type="ECO:0000259" key="3">
    <source>
        <dbReference type="PROSITE" id="PS01031"/>
    </source>
</evidence>
<accession>A0A4Q7VD85</accession>
<evidence type="ECO:0000256" key="2">
    <source>
        <dbReference type="RuleBase" id="RU003616"/>
    </source>
</evidence>
<gene>
    <name evidence="4" type="ORF">EV670_3211</name>
</gene>
<dbReference type="InterPro" id="IPR002068">
    <property type="entry name" value="A-crystallin/Hsp20_dom"/>
</dbReference>
<dbReference type="CDD" id="cd06464">
    <property type="entry name" value="ACD_sHsps-like"/>
    <property type="match status" value="1"/>
</dbReference>
<sequence length="158" mass="17029">MFVMPVTRSHRAASLGDFNRAVDRLFDSGFDRFLDGVRTGAPRLPAVDLVETEAGYTLSAELPGVAKEDIKVSIIGKRVSIEAAVKAAPKSESAESTEPAQVASRVLLTERGTARFERRFSLPRELDEQASSARFDNGVLVLDLVKKALPGATELSIG</sequence>
<dbReference type="Pfam" id="PF00011">
    <property type="entry name" value="HSP20"/>
    <property type="match status" value="1"/>
</dbReference>
<dbReference type="AlphaFoldDB" id="A0A4Q7VD85"/>